<proteinExistence type="predicted"/>
<reference evidence="1 2" key="1">
    <citation type="journal article" date="2017" name="Genome Biol.">
        <title>New reference genome sequences of hot pepper reveal the massive evolution of plant disease-resistance genes by retroduplication.</title>
        <authorList>
            <person name="Kim S."/>
            <person name="Park J."/>
            <person name="Yeom S.I."/>
            <person name="Kim Y.M."/>
            <person name="Seo E."/>
            <person name="Kim K.T."/>
            <person name="Kim M.S."/>
            <person name="Lee J.M."/>
            <person name="Cheong K."/>
            <person name="Shin H.S."/>
            <person name="Kim S.B."/>
            <person name="Han K."/>
            <person name="Lee J."/>
            <person name="Park M."/>
            <person name="Lee H.A."/>
            <person name="Lee H.Y."/>
            <person name="Lee Y."/>
            <person name="Oh S."/>
            <person name="Lee J.H."/>
            <person name="Choi E."/>
            <person name="Choi E."/>
            <person name="Lee S.E."/>
            <person name="Jeon J."/>
            <person name="Kim H."/>
            <person name="Choi G."/>
            <person name="Song H."/>
            <person name="Lee J."/>
            <person name="Lee S.C."/>
            <person name="Kwon J.K."/>
            <person name="Lee H.Y."/>
            <person name="Koo N."/>
            <person name="Hong Y."/>
            <person name="Kim R.W."/>
            <person name="Kang W.H."/>
            <person name="Huh J.H."/>
            <person name="Kang B.C."/>
            <person name="Yang T.J."/>
            <person name="Lee Y.H."/>
            <person name="Bennetzen J.L."/>
            <person name="Choi D."/>
        </authorList>
    </citation>
    <scope>NUCLEOTIDE SEQUENCE [LARGE SCALE GENOMIC DNA]</scope>
    <source>
        <strain evidence="2">cv. PBC81</strain>
    </source>
</reference>
<sequence length="115" mass="12773">MCGLSSHLLLYGMIWSGTAPEFHQPPLVLLYQTLSLFGYLLVIGFRKLLSWAWLTCIVFIPEMIVKSTTNTLKVKSSVGKFLYHELSAVDGAITVTCLMVSCGFSRGARELTRTP</sequence>
<dbReference type="STRING" id="33114.A0A2G2XEN8"/>
<protein>
    <submittedName>
        <fullName evidence="1">Uncharacterized protein</fullName>
    </submittedName>
</protein>
<keyword evidence="2" id="KW-1185">Reference proteome</keyword>
<name>A0A2G2XEN8_CAPBA</name>
<comment type="caution">
    <text evidence="1">The sequence shown here is derived from an EMBL/GenBank/DDBJ whole genome shotgun (WGS) entry which is preliminary data.</text>
</comment>
<dbReference type="PANTHER" id="PTHR13285:SF18">
    <property type="entry name" value="PROTEIN-CYSTEINE N-PALMITOYLTRANSFERASE RASP"/>
    <property type="match status" value="1"/>
</dbReference>
<gene>
    <name evidence="1" type="ORF">CQW23_04444</name>
</gene>
<dbReference type="PANTHER" id="PTHR13285">
    <property type="entry name" value="ACYLTRANSFERASE"/>
    <property type="match status" value="1"/>
</dbReference>
<dbReference type="AlphaFoldDB" id="A0A2G2XEN8"/>
<dbReference type="OrthoDB" id="420606at2759"/>
<dbReference type="InterPro" id="IPR051085">
    <property type="entry name" value="MB_O-acyltransferase"/>
</dbReference>
<dbReference type="Proteomes" id="UP000224567">
    <property type="component" value="Unassembled WGS sequence"/>
</dbReference>
<dbReference type="EMBL" id="MLFT02000002">
    <property type="protein sequence ID" value="PHT55958.1"/>
    <property type="molecule type" value="Genomic_DNA"/>
</dbReference>
<evidence type="ECO:0000313" key="2">
    <source>
        <dbReference type="Proteomes" id="UP000224567"/>
    </source>
</evidence>
<accession>A0A2G2XEN8</accession>
<organism evidence="1 2">
    <name type="scientific">Capsicum baccatum</name>
    <name type="common">Peruvian pepper</name>
    <dbReference type="NCBI Taxonomy" id="33114"/>
    <lineage>
        <taxon>Eukaryota</taxon>
        <taxon>Viridiplantae</taxon>
        <taxon>Streptophyta</taxon>
        <taxon>Embryophyta</taxon>
        <taxon>Tracheophyta</taxon>
        <taxon>Spermatophyta</taxon>
        <taxon>Magnoliopsida</taxon>
        <taxon>eudicotyledons</taxon>
        <taxon>Gunneridae</taxon>
        <taxon>Pentapetalae</taxon>
        <taxon>asterids</taxon>
        <taxon>lamiids</taxon>
        <taxon>Solanales</taxon>
        <taxon>Solanaceae</taxon>
        <taxon>Solanoideae</taxon>
        <taxon>Capsiceae</taxon>
        <taxon>Capsicum</taxon>
    </lineage>
</organism>
<dbReference type="GO" id="GO:0016746">
    <property type="term" value="F:acyltransferase activity"/>
    <property type="evidence" value="ECO:0007669"/>
    <property type="project" value="TreeGrafter"/>
</dbReference>
<evidence type="ECO:0000313" key="1">
    <source>
        <dbReference type="EMBL" id="PHT55958.1"/>
    </source>
</evidence>
<dbReference type="GO" id="GO:0005783">
    <property type="term" value="C:endoplasmic reticulum"/>
    <property type="evidence" value="ECO:0007669"/>
    <property type="project" value="TreeGrafter"/>
</dbReference>
<reference evidence="2" key="2">
    <citation type="journal article" date="2017" name="J. Anim. Genet.">
        <title>Multiple reference genome sequences of hot pepper reveal the massive evolution of plant disease resistance genes by retroduplication.</title>
        <authorList>
            <person name="Kim S."/>
            <person name="Park J."/>
            <person name="Yeom S.-I."/>
            <person name="Kim Y.-M."/>
            <person name="Seo E."/>
            <person name="Kim K.-T."/>
            <person name="Kim M.-S."/>
            <person name="Lee J.M."/>
            <person name="Cheong K."/>
            <person name="Shin H.-S."/>
            <person name="Kim S.-B."/>
            <person name="Han K."/>
            <person name="Lee J."/>
            <person name="Park M."/>
            <person name="Lee H.-A."/>
            <person name="Lee H.-Y."/>
            <person name="Lee Y."/>
            <person name="Oh S."/>
            <person name="Lee J.H."/>
            <person name="Choi E."/>
            <person name="Choi E."/>
            <person name="Lee S.E."/>
            <person name="Jeon J."/>
            <person name="Kim H."/>
            <person name="Choi G."/>
            <person name="Song H."/>
            <person name="Lee J."/>
            <person name="Lee S.-C."/>
            <person name="Kwon J.-K."/>
            <person name="Lee H.-Y."/>
            <person name="Koo N."/>
            <person name="Hong Y."/>
            <person name="Kim R.W."/>
            <person name="Kang W.-H."/>
            <person name="Huh J.H."/>
            <person name="Kang B.-C."/>
            <person name="Yang T.-J."/>
            <person name="Lee Y.-H."/>
            <person name="Bennetzen J.L."/>
            <person name="Choi D."/>
        </authorList>
    </citation>
    <scope>NUCLEOTIDE SEQUENCE [LARGE SCALE GENOMIC DNA]</scope>
    <source>
        <strain evidence="2">cv. PBC81</strain>
    </source>
</reference>